<dbReference type="EMBL" id="LR797051">
    <property type="protein sequence ID" value="CAB4183907.1"/>
    <property type="molecule type" value="Genomic_DNA"/>
</dbReference>
<dbReference type="SUPFAM" id="SSF51327">
    <property type="entry name" value="Head-binding domain of phage P22 tailspike protein"/>
    <property type="match status" value="1"/>
</dbReference>
<protein>
    <submittedName>
        <fullName evidence="6">Bacteriophage P22 tailspike, N-terminal</fullName>
    </submittedName>
</protein>
<name>A0A6J7XP88_9CAUD</name>
<dbReference type="EMBL" id="LR798412">
    <property type="protein sequence ID" value="CAB5229787.1"/>
    <property type="molecule type" value="Genomic_DNA"/>
</dbReference>
<evidence type="ECO:0000313" key="4">
    <source>
        <dbReference type="EMBL" id="CAB4202432.1"/>
    </source>
</evidence>
<dbReference type="Pfam" id="PF09008">
    <property type="entry name" value="Head_binding"/>
    <property type="match status" value="1"/>
</dbReference>
<organism evidence="6">
    <name type="scientific">uncultured Caudovirales phage</name>
    <dbReference type="NCBI Taxonomy" id="2100421"/>
    <lineage>
        <taxon>Viruses</taxon>
        <taxon>Duplodnaviria</taxon>
        <taxon>Heunggongvirae</taxon>
        <taxon>Uroviricota</taxon>
        <taxon>Caudoviricetes</taxon>
        <taxon>Peduoviridae</taxon>
        <taxon>Maltschvirus</taxon>
        <taxon>Maltschvirus maltsch</taxon>
    </lineage>
</organism>
<dbReference type="InterPro" id="IPR009093">
    <property type="entry name" value="P22_tailspike_N"/>
</dbReference>
<proteinExistence type="predicted"/>
<sequence length="161" mass="17255">MSALSIRPPYPAFAGADGQPLDDGYIWIGTANLSPQVNQIAVYWDSSLAIPAVQPIRTSGGYPVYQGTPTRFYTTTDYSIQVLDAKGSVVYTSLNDNAFSGGAVSSNATGDGVQTIFLVSSVPSAIYINGVYQNQNTYTYAGNYVTFSQAPPYTSIIEFVF</sequence>
<dbReference type="EMBL" id="LR797320">
    <property type="protein sequence ID" value="CAB4202432.1"/>
    <property type="molecule type" value="Genomic_DNA"/>
</dbReference>
<gene>
    <name evidence="3" type="ORF">UFOVP1108_19</name>
    <name evidence="4" type="ORF">UFOVP1377_23</name>
    <name evidence="5" type="ORF">UFOVP1472_28</name>
    <name evidence="6" type="ORF">UFOVP1559_10</name>
    <name evidence="2" type="ORF">UFOVP604_19</name>
</gene>
<evidence type="ECO:0000259" key="1">
    <source>
        <dbReference type="Pfam" id="PF09008"/>
    </source>
</evidence>
<feature type="domain" description="Bacteriophage P22 tailspike N-terminal" evidence="1">
    <location>
        <begin position="22"/>
        <end position="91"/>
    </location>
</feature>
<evidence type="ECO:0000313" key="5">
    <source>
        <dbReference type="EMBL" id="CAB4215631.1"/>
    </source>
</evidence>
<dbReference type="EMBL" id="LR796580">
    <property type="protein sequence ID" value="CAB4152620.1"/>
    <property type="molecule type" value="Genomic_DNA"/>
</dbReference>
<dbReference type="EMBL" id="LR797426">
    <property type="protein sequence ID" value="CAB4215631.1"/>
    <property type="molecule type" value="Genomic_DNA"/>
</dbReference>
<accession>A0A6J7XP88</accession>
<dbReference type="Gene3D" id="2.170.14.10">
    <property type="entry name" value="Phage P22 tailspike-like, N-terminal domain"/>
    <property type="match status" value="1"/>
</dbReference>
<evidence type="ECO:0000313" key="3">
    <source>
        <dbReference type="EMBL" id="CAB4183907.1"/>
    </source>
</evidence>
<reference evidence="6" key="1">
    <citation type="submission" date="2020-05" db="EMBL/GenBank/DDBJ databases">
        <authorList>
            <person name="Chiriac C."/>
            <person name="Salcher M."/>
            <person name="Ghai R."/>
            <person name="Kavagutti S V."/>
        </authorList>
    </citation>
    <scope>NUCLEOTIDE SEQUENCE</scope>
</reference>
<evidence type="ECO:0000313" key="2">
    <source>
        <dbReference type="EMBL" id="CAB4152620.1"/>
    </source>
</evidence>
<evidence type="ECO:0000313" key="6">
    <source>
        <dbReference type="EMBL" id="CAB5229787.1"/>
    </source>
</evidence>
<dbReference type="InterPro" id="IPR036730">
    <property type="entry name" value="P22_tailspike_N_sf"/>
</dbReference>